<evidence type="ECO:0000256" key="5">
    <source>
        <dbReference type="ARBA" id="ARBA00019422"/>
    </source>
</evidence>
<dbReference type="Pfam" id="PF08746">
    <property type="entry name" value="zf-RING-like"/>
    <property type="match status" value="1"/>
</dbReference>
<feature type="region of interest" description="Disordered" evidence="16">
    <location>
        <begin position="218"/>
        <end position="242"/>
    </location>
</feature>
<feature type="compositionally biased region" description="Acidic residues" evidence="16">
    <location>
        <begin position="219"/>
        <end position="234"/>
    </location>
</feature>
<dbReference type="Gene3D" id="1.10.10.10">
    <property type="entry name" value="Winged helix-like DNA-binding domain superfamily/Winged helix DNA-binding domain"/>
    <property type="match status" value="1"/>
</dbReference>
<comment type="catalytic activity">
    <reaction evidence="1 15">
        <text>S-ubiquitinyl-[E2 ubiquitin-conjugating enzyme]-L-cysteine + [acceptor protein]-L-lysine = [E2 ubiquitin-conjugating enzyme]-L-cysteine + N(6)-ubiquitinyl-[acceptor protein]-L-lysine.</text>
        <dbReference type="EC" id="2.3.2.27"/>
    </reaction>
</comment>
<evidence type="ECO:0000256" key="11">
    <source>
        <dbReference type="ARBA" id="ARBA00022833"/>
    </source>
</evidence>
<dbReference type="SUPFAM" id="SSF57850">
    <property type="entry name" value="RING/U-box"/>
    <property type="match status" value="1"/>
</dbReference>
<keyword evidence="14 15" id="KW-0539">Nucleus</keyword>
<feature type="region of interest" description="Disordered" evidence="16">
    <location>
        <begin position="142"/>
        <end position="171"/>
    </location>
</feature>
<dbReference type="GO" id="GO:0061630">
    <property type="term" value="F:ubiquitin protein ligase activity"/>
    <property type="evidence" value="ECO:0007669"/>
    <property type="project" value="UniProtKB-EC"/>
</dbReference>
<proteinExistence type="inferred from homology"/>
<dbReference type="EC" id="2.3.2.27" evidence="4 15"/>
<evidence type="ECO:0000313" key="19">
    <source>
        <dbReference type="Proteomes" id="UP001296104"/>
    </source>
</evidence>
<dbReference type="Pfam" id="PF07574">
    <property type="entry name" value="SMC_Nse1"/>
    <property type="match status" value="1"/>
</dbReference>
<comment type="similarity">
    <text evidence="3 15">Belongs to the NSE1 family.</text>
</comment>
<evidence type="ECO:0000256" key="12">
    <source>
        <dbReference type="ARBA" id="ARBA00023172"/>
    </source>
</evidence>
<dbReference type="AlphaFoldDB" id="A0AAI8YSP8"/>
<dbReference type="InterPro" id="IPR013083">
    <property type="entry name" value="Znf_RING/FYVE/PHD"/>
</dbReference>
<dbReference type="InterPro" id="IPR011513">
    <property type="entry name" value="Nse1"/>
</dbReference>
<feature type="domain" description="Non-structural maintenance of chromosomes element 1 RING C4HC3-type" evidence="17">
    <location>
        <begin position="246"/>
        <end position="289"/>
    </location>
</feature>
<dbReference type="EMBL" id="CAVMBE010000004">
    <property type="protein sequence ID" value="CAK3827460.1"/>
    <property type="molecule type" value="Genomic_DNA"/>
</dbReference>
<protein>
    <recommendedName>
        <fullName evidence="5 15">Non-structural maintenance of chromosomes element 1 homolog</fullName>
        <ecNumber evidence="4 15">2.3.2.27</ecNumber>
    </recommendedName>
</protein>
<dbReference type="InterPro" id="IPR014857">
    <property type="entry name" value="Nse1_RING_C4HC3-type"/>
</dbReference>
<evidence type="ECO:0000256" key="1">
    <source>
        <dbReference type="ARBA" id="ARBA00000900"/>
    </source>
</evidence>
<dbReference type="Proteomes" id="UP001296104">
    <property type="component" value="Unassembled WGS sequence"/>
</dbReference>
<accession>A0AAI8YSP8</accession>
<keyword evidence="13 15" id="KW-0234">DNA repair</keyword>
<dbReference type="PANTHER" id="PTHR20973:SF0">
    <property type="entry name" value="NON-STRUCTURAL MAINTENANCE OF CHROMOSOMES ELEMENT 1 HOMOLOG"/>
    <property type="match status" value="1"/>
</dbReference>
<keyword evidence="11 15" id="KW-0862">Zinc</keyword>
<evidence type="ECO:0000256" key="10">
    <source>
        <dbReference type="ARBA" id="ARBA00022786"/>
    </source>
</evidence>
<evidence type="ECO:0000256" key="4">
    <source>
        <dbReference type="ARBA" id="ARBA00012483"/>
    </source>
</evidence>
<keyword evidence="7 15" id="KW-0479">Metal-binding</keyword>
<evidence type="ECO:0000259" key="17">
    <source>
        <dbReference type="Pfam" id="PF08746"/>
    </source>
</evidence>
<keyword evidence="9 15" id="KW-0863">Zinc-finger</keyword>
<keyword evidence="12 15" id="KW-0233">DNA recombination</keyword>
<keyword evidence="10 15" id="KW-0833">Ubl conjugation pathway</keyword>
<dbReference type="GO" id="GO:0000724">
    <property type="term" value="P:double-strand break repair via homologous recombination"/>
    <property type="evidence" value="ECO:0007669"/>
    <property type="project" value="TreeGrafter"/>
</dbReference>
<keyword evidence="19" id="KW-1185">Reference proteome</keyword>
<evidence type="ECO:0000313" key="18">
    <source>
        <dbReference type="EMBL" id="CAK3827460.1"/>
    </source>
</evidence>
<feature type="region of interest" description="Disordered" evidence="16">
    <location>
        <begin position="297"/>
        <end position="342"/>
    </location>
</feature>
<feature type="compositionally biased region" description="Polar residues" evidence="16">
    <location>
        <begin position="158"/>
        <end position="169"/>
    </location>
</feature>
<keyword evidence="8 15" id="KW-0227">DNA damage</keyword>
<evidence type="ECO:0000256" key="3">
    <source>
        <dbReference type="ARBA" id="ARBA00010258"/>
    </source>
</evidence>
<dbReference type="PANTHER" id="PTHR20973">
    <property type="entry name" value="NON-SMC ELEMENT 1-RELATED"/>
    <property type="match status" value="1"/>
</dbReference>
<gene>
    <name evidence="18" type="ORF">LECACI_7A001284</name>
</gene>
<evidence type="ECO:0000256" key="15">
    <source>
        <dbReference type="RuleBase" id="RU368018"/>
    </source>
</evidence>
<dbReference type="Gene3D" id="3.30.40.10">
    <property type="entry name" value="Zinc/RING finger domain, C3HC4 (zinc finger)"/>
    <property type="match status" value="1"/>
</dbReference>
<dbReference type="InterPro" id="IPR036388">
    <property type="entry name" value="WH-like_DNA-bd_sf"/>
</dbReference>
<evidence type="ECO:0000256" key="6">
    <source>
        <dbReference type="ARBA" id="ARBA00022679"/>
    </source>
</evidence>
<comment type="caution">
    <text evidence="18">The sequence shown here is derived from an EMBL/GenBank/DDBJ whole genome shotgun (WGS) entry which is preliminary data.</text>
</comment>
<evidence type="ECO:0000256" key="9">
    <source>
        <dbReference type="ARBA" id="ARBA00022771"/>
    </source>
</evidence>
<comment type="subcellular location">
    <subcellularLocation>
        <location evidence="2 15">Nucleus</location>
    </subcellularLocation>
</comment>
<evidence type="ECO:0000256" key="16">
    <source>
        <dbReference type="SAM" id="MobiDB-lite"/>
    </source>
</evidence>
<dbReference type="GO" id="GO:0030915">
    <property type="term" value="C:Smc5-Smc6 complex"/>
    <property type="evidence" value="ECO:0007669"/>
    <property type="project" value="UniProtKB-UniRule"/>
</dbReference>
<dbReference type="GO" id="GO:0005634">
    <property type="term" value="C:nucleus"/>
    <property type="evidence" value="ECO:0007669"/>
    <property type="project" value="UniProtKB-SubCell"/>
</dbReference>
<sequence length="342" mass="37858">MADDGYTDTHRAFLQALLSRQTIDYETAKPLIASIQTAATPDRPTLPGDITFETFEDFINTVSDAVIPFDYEILGAKDQHHGGEGIWALVNTTSDAMTQMATVHGADEIAFVKRVLDCMFEEKNDSEAAEVMAVKGTEALNLRKAERGRGRGRRGSGPTQQPDGSTNGNAADITMHQADLMLQSMVAEGWFELSENGYYSLSQRGVLELKDWLVKTYDDADDEEEEEEEEEEGGGGDPAHKKIKSCSACRQIITVGQRCPDLACHGRLHDHCTQLMWRQQRDRRECPVCKLPWENAPPVGEKAARDARRARGQNGRRSTNGRKSHAETNGAHSDGSEDLYNA</sequence>
<comment type="function">
    <text evidence="15">Acts in a DNA repair pathway for removal of UV-induced DNA damage that is distinct from classical nucleotide excision repair and in repair of ionizing radiation damage. Functions in homologous recombination repair of DNA double strand breaks and in recovery of stalled replication forks.</text>
</comment>
<evidence type="ECO:0000256" key="8">
    <source>
        <dbReference type="ARBA" id="ARBA00022763"/>
    </source>
</evidence>
<evidence type="ECO:0000256" key="7">
    <source>
        <dbReference type="ARBA" id="ARBA00022723"/>
    </source>
</evidence>
<dbReference type="Gene3D" id="3.90.1150.220">
    <property type="match status" value="1"/>
</dbReference>
<reference evidence="18" key="1">
    <citation type="submission" date="2023-11" db="EMBL/GenBank/DDBJ databases">
        <authorList>
            <person name="Alioto T."/>
            <person name="Alioto T."/>
            <person name="Gomez Garrido J."/>
        </authorList>
    </citation>
    <scope>NUCLEOTIDE SEQUENCE</scope>
</reference>
<evidence type="ECO:0000256" key="14">
    <source>
        <dbReference type="ARBA" id="ARBA00023242"/>
    </source>
</evidence>
<name>A0AAI8YSP8_9PEZI</name>
<organism evidence="18 19">
    <name type="scientific">Lecanosticta acicola</name>
    <dbReference type="NCBI Taxonomy" id="111012"/>
    <lineage>
        <taxon>Eukaryota</taxon>
        <taxon>Fungi</taxon>
        <taxon>Dikarya</taxon>
        <taxon>Ascomycota</taxon>
        <taxon>Pezizomycotina</taxon>
        <taxon>Dothideomycetes</taxon>
        <taxon>Dothideomycetidae</taxon>
        <taxon>Mycosphaerellales</taxon>
        <taxon>Mycosphaerellaceae</taxon>
        <taxon>Lecanosticta</taxon>
    </lineage>
</organism>
<evidence type="ECO:0000256" key="2">
    <source>
        <dbReference type="ARBA" id="ARBA00004123"/>
    </source>
</evidence>
<evidence type="ECO:0000256" key="13">
    <source>
        <dbReference type="ARBA" id="ARBA00023204"/>
    </source>
</evidence>
<keyword evidence="6 15" id="KW-0808">Transferase</keyword>
<comment type="subunit">
    <text evidence="15">Component of the Smc5-Smc6 complex.</text>
</comment>
<dbReference type="GO" id="GO:0008270">
    <property type="term" value="F:zinc ion binding"/>
    <property type="evidence" value="ECO:0007669"/>
    <property type="project" value="UniProtKB-KW"/>
</dbReference>